<reference evidence="1 2" key="1">
    <citation type="submission" date="2017-06" db="EMBL/GenBank/DDBJ databases">
        <authorList>
            <person name="Kim H.J."/>
            <person name="Triplett B.A."/>
        </authorList>
    </citation>
    <scope>NUCLEOTIDE SEQUENCE [LARGE SCALE GENOMIC DNA]</scope>
    <source>
        <strain evidence="1 2">DSM 25597</strain>
    </source>
</reference>
<accession>A0A239E2Q9</accession>
<dbReference type="Proteomes" id="UP000198379">
    <property type="component" value="Unassembled WGS sequence"/>
</dbReference>
<proteinExistence type="predicted"/>
<dbReference type="EMBL" id="FZNY01000013">
    <property type="protein sequence ID" value="SNS38966.1"/>
    <property type="molecule type" value="Genomic_DNA"/>
</dbReference>
<gene>
    <name evidence="1" type="ORF">SAMN06265376_11370</name>
</gene>
<sequence>MKKELKQLSFSKELISKLHLDKVEGGNALLQETRLSDTCLCGSDPDIC</sequence>
<organism evidence="1 2">
    <name type="scientific">Dokdonia pacifica</name>
    <dbReference type="NCBI Taxonomy" id="1627892"/>
    <lineage>
        <taxon>Bacteria</taxon>
        <taxon>Pseudomonadati</taxon>
        <taxon>Bacteroidota</taxon>
        <taxon>Flavobacteriia</taxon>
        <taxon>Flavobacteriales</taxon>
        <taxon>Flavobacteriaceae</taxon>
        <taxon>Dokdonia</taxon>
    </lineage>
</organism>
<protein>
    <submittedName>
        <fullName evidence="1">Uncharacterized protein</fullName>
    </submittedName>
</protein>
<keyword evidence="2" id="KW-1185">Reference proteome</keyword>
<dbReference type="RefSeq" id="WP_179218265.1">
    <property type="nucleotide sequence ID" value="NZ_BMEP01000004.1"/>
</dbReference>
<name>A0A239E2Q9_9FLAO</name>
<evidence type="ECO:0000313" key="2">
    <source>
        <dbReference type="Proteomes" id="UP000198379"/>
    </source>
</evidence>
<evidence type="ECO:0000313" key="1">
    <source>
        <dbReference type="EMBL" id="SNS38966.1"/>
    </source>
</evidence>
<dbReference type="AlphaFoldDB" id="A0A239E2Q9"/>